<dbReference type="Proteomes" id="UP000274756">
    <property type="component" value="Unassembled WGS sequence"/>
</dbReference>
<dbReference type="WBParaSite" id="DME_0000410401-mRNA-1">
    <property type="protein sequence ID" value="DME_0000410401-mRNA-1"/>
    <property type="gene ID" value="DME_0000410401"/>
</dbReference>
<reference evidence="4" key="1">
    <citation type="submission" date="2017-02" db="UniProtKB">
        <authorList>
            <consortium name="WormBaseParasite"/>
        </authorList>
    </citation>
    <scope>IDENTIFICATION</scope>
</reference>
<proteinExistence type="predicted"/>
<reference evidence="1 3" key="2">
    <citation type="submission" date="2018-11" db="EMBL/GenBank/DDBJ databases">
        <authorList>
            <consortium name="Pathogen Informatics"/>
        </authorList>
    </citation>
    <scope>NUCLEOTIDE SEQUENCE [LARGE SCALE GENOMIC DNA]</scope>
</reference>
<dbReference type="Proteomes" id="UP000038040">
    <property type="component" value="Unplaced"/>
</dbReference>
<gene>
    <name evidence="1" type="ORF">DME_LOCUS468</name>
</gene>
<evidence type="ECO:0000313" key="2">
    <source>
        <dbReference type="Proteomes" id="UP000038040"/>
    </source>
</evidence>
<evidence type="ECO:0000313" key="4">
    <source>
        <dbReference type="WBParaSite" id="DME_0000410401-mRNA-1"/>
    </source>
</evidence>
<keyword evidence="3" id="KW-1185">Reference proteome</keyword>
<evidence type="ECO:0000313" key="1">
    <source>
        <dbReference type="EMBL" id="VDN50495.1"/>
    </source>
</evidence>
<accession>A0A0N4UAD3</accession>
<sequence>MTRGTVKWQDSNGVLIKNIKNRLIRWKEFFEAKLNHESIAPNVTDTFAEAYACEPPTEEKIISIIHKLKANETPGEDGLRALNSSNFIHRPAKRIFNKCTL</sequence>
<dbReference type="EMBL" id="UYYG01000003">
    <property type="protein sequence ID" value="VDN50495.1"/>
    <property type="molecule type" value="Genomic_DNA"/>
</dbReference>
<name>A0A0N4UAD3_DRAME</name>
<evidence type="ECO:0000313" key="3">
    <source>
        <dbReference type="Proteomes" id="UP000274756"/>
    </source>
</evidence>
<dbReference type="AlphaFoldDB" id="A0A0N4UAD3"/>
<organism evidence="2 4">
    <name type="scientific">Dracunculus medinensis</name>
    <name type="common">Guinea worm</name>
    <dbReference type="NCBI Taxonomy" id="318479"/>
    <lineage>
        <taxon>Eukaryota</taxon>
        <taxon>Metazoa</taxon>
        <taxon>Ecdysozoa</taxon>
        <taxon>Nematoda</taxon>
        <taxon>Chromadorea</taxon>
        <taxon>Rhabditida</taxon>
        <taxon>Spirurina</taxon>
        <taxon>Dracunculoidea</taxon>
        <taxon>Dracunculidae</taxon>
        <taxon>Dracunculus</taxon>
    </lineage>
</organism>
<protein>
    <submittedName>
        <fullName evidence="4">Reverse transcriptase domain-containing protein</fullName>
    </submittedName>
</protein>